<dbReference type="SUPFAM" id="SSF55856">
    <property type="entry name" value="Cytochrome b5-like heme/steroid binding domain"/>
    <property type="match status" value="1"/>
</dbReference>
<comment type="similarity">
    <text evidence="4 5">Belongs to the cytochrome b5 family.</text>
</comment>
<proteinExistence type="inferred from homology"/>
<evidence type="ECO:0000256" key="1">
    <source>
        <dbReference type="ARBA" id="ARBA00022617"/>
    </source>
</evidence>
<dbReference type="PANTHER" id="PTHR19359">
    <property type="entry name" value="CYTOCHROME B5"/>
    <property type="match status" value="1"/>
</dbReference>
<evidence type="ECO:0000256" key="2">
    <source>
        <dbReference type="ARBA" id="ARBA00022723"/>
    </source>
</evidence>
<dbReference type="PRINTS" id="PR00363">
    <property type="entry name" value="CYTOCHROMEB5"/>
</dbReference>
<name>X6M0Y9_RETFI</name>
<keyword evidence="5" id="KW-0472">Membrane</keyword>
<dbReference type="Proteomes" id="UP000023152">
    <property type="component" value="Unassembled WGS sequence"/>
</dbReference>
<dbReference type="AlphaFoldDB" id="X6M0Y9"/>
<comment type="caution">
    <text evidence="7">The sequence shown here is derived from an EMBL/GenBank/DDBJ whole genome shotgun (WGS) entry which is preliminary data.</text>
</comment>
<evidence type="ECO:0000259" key="6">
    <source>
        <dbReference type="PROSITE" id="PS50255"/>
    </source>
</evidence>
<dbReference type="InterPro" id="IPR018506">
    <property type="entry name" value="Cyt_B5_heme-BS"/>
</dbReference>
<dbReference type="PROSITE" id="PS50255">
    <property type="entry name" value="CYTOCHROME_B5_2"/>
    <property type="match status" value="1"/>
</dbReference>
<feature type="domain" description="Cytochrome b5 heme-binding" evidence="6">
    <location>
        <begin position="82"/>
        <end position="162"/>
    </location>
</feature>
<dbReference type="PROSITE" id="PS00191">
    <property type="entry name" value="CYTOCHROME_B5_1"/>
    <property type="match status" value="1"/>
</dbReference>
<dbReference type="GO" id="GO:0016020">
    <property type="term" value="C:membrane"/>
    <property type="evidence" value="ECO:0007669"/>
    <property type="project" value="TreeGrafter"/>
</dbReference>
<dbReference type="Gene3D" id="3.10.120.10">
    <property type="entry name" value="Cytochrome b5-like heme/steroid binding domain"/>
    <property type="match status" value="1"/>
</dbReference>
<feature type="transmembrane region" description="Helical" evidence="5">
    <location>
        <begin position="191"/>
        <end position="213"/>
    </location>
</feature>
<dbReference type="InterPro" id="IPR036400">
    <property type="entry name" value="Cyt_B5-like_heme/steroid_sf"/>
</dbReference>
<gene>
    <name evidence="7" type="ORF">RFI_30747</name>
</gene>
<evidence type="ECO:0000313" key="8">
    <source>
        <dbReference type="Proteomes" id="UP000023152"/>
    </source>
</evidence>
<dbReference type="EMBL" id="ASPP01026940">
    <property type="protein sequence ID" value="ETO06645.1"/>
    <property type="molecule type" value="Genomic_DNA"/>
</dbReference>
<dbReference type="OrthoDB" id="260519at2759"/>
<dbReference type="Pfam" id="PF00173">
    <property type="entry name" value="Cyt-b5"/>
    <property type="match status" value="1"/>
</dbReference>
<keyword evidence="1 5" id="KW-0349">Heme</keyword>
<keyword evidence="5" id="KW-0812">Transmembrane</keyword>
<keyword evidence="3 5" id="KW-0408">Iron</keyword>
<evidence type="ECO:0000256" key="3">
    <source>
        <dbReference type="ARBA" id="ARBA00023004"/>
    </source>
</evidence>
<evidence type="ECO:0000313" key="7">
    <source>
        <dbReference type="EMBL" id="ETO06645.1"/>
    </source>
</evidence>
<keyword evidence="2 5" id="KW-0479">Metal-binding</keyword>
<keyword evidence="5" id="KW-1133">Transmembrane helix</keyword>
<evidence type="ECO:0000256" key="5">
    <source>
        <dbReference type="RuleBase" id="RU362121"/>
    </source>
</evidence>
<reference evidence="7 8" key="1">
    <citation type="journal article" date="2013" name="Curr. Biol.">
        <title>The Genome of the Foraminiferan Reticulomyxa filosa.</title>
        <authorList>
            <person name="Glockner G."/>
            <person name="Hulsmann N."/>
            <person name="Schleicher M."/>
            <person name="Noegel A.A."/>
            <person name="Eichinger L."/>
            <person name="Gallinger C."/>
            <person name="Pawlowski J."/>
            <person name="Sierra R."/>
            <person name="Euteneuer U."/>
            <person name="Pillet L."/>
            <person name="Moustafa A."/>
            <person name="Platzer M."/>
            <person name="Groth M."/>
            <person name="Szafranski K."/>
            <person name="Schliwa M."/>
        </authorList>
    </citation>
    <scope>NUCLEOTIDE SEQUENCE [LARGE SCALE GENOMIC DNA]</scope>
</reference>
<organism evidence="7 8">
    <name type="scientific">Reticulomyxa filosa</name>
    <dbReference type="NCBI Taxonomy" id="46433"/>
    <lineage>
        <taxon>Eukaryota</taxon>
        <taxon>Sar</taxon>
        <taxon>Rhizaria</taxon>
        <taxon>Retaria</taxon>
        <taxon>Foraminifera</taxon>
        <taxon>Monothalamids</taxon>
        <taxon>Reticulomyxidae</taxon>
        <taxon>Reticulomyxa</taxon>
    </lineage>
</organism>
<keyword evidence="8" id="KW-1185">Reference proteome</keyword>
<dbReference type="InterPro" id="IPR050668">
    <property type="entry name" value="Cytochrome_b5"/>
</dbReference>
<accession>X6M0Y9</accession>
<dbReference type="InterPro" id="IPR001199">
    <property type="entry name" value="Cyt_B5-like_heme/steroid-bd"/>
</dbReference>
<dbReference type="SMART" id="SM01117">
    <property type="entry name" value="Cyt-b5"/>
    <property type="match status" value="1"/>
</dbReference>
<dbReference type="GO" id="GO:0020037">
    <property type="term" value="F:heme binding"/>
    <property type="evidence" value="ECO:0007669"/>
    <property type="project" value="UniProtKB-UniRule"/>
</dbReference>
<evidence type="ECO:0000256" key="4">
    <source>
        <dbReference type="ARBA" id="ARBA00038168"/>
    </source>
</evidence>
<protein>
    <recommendedName>
        <fullName evidence="6">Cytochrome b5 heme-binding domain-containing protein</fullName>
    </recommendedName>
</protein>
<sequence>MIFGQQQKKMFSLSTNFFPVLVLYTFELTKTSSFCNVDTSSSKISFEKFSLCSNNWPKLSKVQGDCIFSGKSRNTPEEDAVLKEYTWEEIKKHAPNGPEKDKIWMVLYGRVYDLTDFMANHPGGDSVLSDISGQDASAEFETRLHSEKARKMAKEYLVGKVKGEKLGDLFEETDKAKKWTTDPSESQSGAFTFNLILGIFGIAILALTAYNYLAPQQ</sequence>
<dbReference type="GO" id="GO:0046872">
    <property type="term" value="F:metal ion binding"/>
    <property type="evidence" value="ECO:0007669"/>
    <property type="project" value="UniProtKB-UniRule"/>
</dbReference>